<evidence type="ECO:0000313" key="6">
    <source>
        <dbReference type="EMBL" id="KYH32325.1"/>
    </source>
</evidence>
<feature type="domain" description="HTH lysR-type" evidence="5">
    <location>
        <begin position="1"/>
        <end position="58"/>
    </location>
</feature>
<evidence type="ECO:0000256" key="2">
    <source>
        <dbReference type="ARBA" id="ARBA00023015"/>
    </source>
</evidence>
<sequence length="305" mass="34398">MLDIQLLAFKAVAQKKSFSKAANELHISQPAISAHIQALEDRFNTRLLDRTNRKVTLTEAGKLLYKYALELSELYDRAEKAMAEISGTVKGHLLLGGTLTIGEYVLPPMIGYFKSLYPDVDLTLEIANTERIVRRVVQHTLDLGLIEGPASHPDLIFEDFFHDELVVVVPPNHPWAGRRSVSVKELPGHPFILREPGSGTRVVMEENLKMLGVDPAELKIIMELGSTQAIKEAVKAGMGISIISNLTVKIESRYNLLREIHIKEKPFRRNFQVAYNRHKFRTRATEAFLSILRQPAPFKLQSLVK</sequence>
<dbReference type="PATRIC" id="fig|1122241.3.peg.1628"/>
<dbReference type="InterPro" id="IPR036388">
    <property type="entry name" value="WH-like_DNA-bd_sf"/>
</dbReference>
<dbReference type="InterPro" id="IPR047788">
    <property type="entry name" value="LysR-like_Sec_metab"/>
</dbReference>
<dbReference type="InterPro" id="IPR000847">
    <property type="entry name" value="LysR_HTH_N"/>
</dbReference>
<dbReference type="GO" id="GO:0000976">
    <property type="term" value="F:transcription cis-regulatory region binding"/>
    <property type="evidence" value="ECO:0007669"/>
    <property type="project" value="TreeGrafter"/>
</dbReference>
<dbReference type="SUPFAM" id="SSF46785">
    <property type="entry name" value="Winged helix' DNA-binding domain"/>
    <property type="match status" value="1"/>
</dbReference>
<organism evidence="6 7">
    <name type="scientific">Moorella mulderi DSM 14980</name>
    <dbReference type="NCBI Taxonomy" id="1122241"/>
    <lineage>
        <taxon>Bacteria</taxon>
        <taxon>Bacillati</taxon>
        <taxon>Bacillota</taxon>
        <taxon>Clostridia</taxon>
        <taxon>Neomoorellales</taxon>
        <taxon>Neomoorellaceae</taxon>
        <taxon>Neomoorella</taxon>
    </lineage>
</organism>
<dbReference type="PRINTS" id="PR00039">
    <property type="entry name" value="HTHLYSR"/>
</dbReference>
<dbReference type="Gene3D" id="1.10.10.10">
    <property type="entry name" value="Winged helix-like DNA-binding domain superfamily/Winged helix DNA-binding domain"/>
    <property type="match status" value="1"/>
</dbReference>
<dbReference type="Proteomes" id="UP000075670">
    <property type="component" value="Unassembled WGS sequence"/>
</dbReference>
<reference evidence="6 7" key="1">
    <citation type="submission" date="2016-02" db="EMBL/GenBank/DDBJ databases">
        <title>Genome sequence of Moorella mulderi DSM 14980.</title>
        <authorList>
            <person name="Poehlein A."/>
            <person name="Daniel R."/>
        </authorList>
    </citation>
    <scope>NUCLEOTIDE SEQUENCE [LARGE SCALE GENOMIC DNA]</scope>
    <source>
        <strain evidence="6 7">DSM 14980</strain>
    </source>
</reference>
<dbReference type="NCBIfam" id="NF040786">
    <property type="entry name" value="LysR_Sec_metab"/>
    <property type="match status" value="1"/>
</dbReference>
<dbReference type="OrthoDB" id="9785745at2"/>
<dbReference type="AlphaFoldDB" id="A0A151AXE5"/>
<evidence type="ECO:0000259" key="5">
    <source>
        <dbReference type="PROSITE" id="PS50931"/>
    </source>
</evidence>
<comment type="caution">
    <text evidence="6">The sequence shown here is derived from an EMBL/GenBank/DDBJ whole genome shotgun (WGS) entry which is preliminary data.</text>
</comment>
<accession>A0A151AXE5</accession>
<keyword evidence="3" id="KW-0238">DNA-binding</keyword>
<dbReference type="PANTHER" id="PTHR30126">
    <property type="entry name" value="HTH-TYPE TRANSCRIPTIONAL REGULATOR"/>
    <property type="match status" value="1"/>
</dbReference>
<keyword evidence="4" id="KW-0804">Transcription</keyword>
<evidence type="ECO:0000313" key="7">
    <source>
        <dbReference type="Proteomes" id="UP000075670"/>
    </source>
</evidence>
<dbReference type="PROSITE" id="PS50931">
    <property type="entry name" value="HTH_LYSR"/>
    <property type="match status" value="1"/>
</dbReference>
<name>A0A151AXE5_9FIRM</name>
<dbReference type="Pfam" id="PF00126">
    <property type="entry name" value="HTH_1"/>
    <property type="match status" value="1"/>
</dbReference>
<keyword evidence="2" id="KW-0805">Transcription regulation</keyword>
<evidence type="ECO:0000256" key="1">
    <source>
        <dbReference type="ARBA" id="ARBA00009437"/>
    </source>
</evidence>
<dbReference type="GO" id="GO:0003700">
    <property type="term" value="F:DNA-binding transcription factor activity"/>
    <property type="evidence" value="ECO:0007669"/>
    <property type="project" value="InterPro"/>
</dbReference>
<dbReference type="PANTHER" id="PTHR30126:SF39">
    <property type="entry name" value="HTH-TYPE TRANSCRIPTIONAL REGULATOR CYSL"/>
    <property type="match status" value="1"/>
</dbReference>
<dbReference type="FunFam" id="1.10.10.10:FF:000001">
    <property type="entry name" value="LysR family transcriptional regulator"/>
    <property type="match status" value="1"/>
</dbReference>
<dbReference type="SUPFAM" id="SSF53850">
    <property type="entry name" value="Periplasmic binding protein-like II"/>
    <property type="match status" value="1"/>
</dbReference>
<dbReference type="EMBL" id="LTBC01000004">
    <property type="protein sequence ID" value="KYH32325.1"/>
    <property type="molecule type" value="Genomic_DNA"/>
</dbReference>
<dbReference type="Gene3D" id="3.40.190.290">
    <property type="match status" value="1"/>
</dbReference>
<gene>
    <name evidence="6" type="primary">cysL_2</name>
    <name evidence="6" type="ORF">MOMUL_15470</name>
</gene>
<evidence type="ECO:0000256" key="3">
    <source>
        <dbReference type="ARBA" id="ARBA00023125"/>
    </source>
</evidence>
<dbReference type="InterPro" id="IPR005119">
    <property type="entry name" value="LysR_subst-bd"/>
</dbReference>
<keyword evidence="7" id="KW-1185">Reference proteome</keyword>
<dbReference type="Pfam" id="PF03466">
    <property type="entry name" value="LysR_substrate"/>
    <property type="match status" value="1"/>
</dbReference>
<protein>
    <submittedName>
        <fullName evidence="6">HTH-type transcriptional regulator CysL</fullName>
    </submittedName>
</protein>
<dbReference type="CDD" id="cd08420">
    <property type="entry name" value="PBP2_CysL_like"/>
    <property type="match status" value="1"/>
</dbReference>
<evidence type="ECO:0000256" key="4">
    <source>
        <dbReference type="ARBA" id="ARBA00023163"/>
    </source>
</evidence>
<dbReference type="InterPro" id="IPR036390">
    <property type="entry name" value="WH_DNA-bd_sf"/>
</dbReference>
<comment type="similarity">
    <text evidence="1">Belongs to the LysR transcriptional regulatory family.</text>
</comment>
<proteinExistence type="inferred from homology"/>